<reference evidence="1 2" key="1">
    <citation type="journal article" date="2006" name="Science">
        <title>The genome of black cottonwood, Populus trichocarpa (Torr. &amp; Gray).</title>
        <authorList>
            <person name="Tuskan G.A."/>
            <person name="Difazio S."/>
            <person name="Jansson S."/>
            <person name="Bohlmann J."/>
            <person name="Grigoriev I."/>
            <person name="Hellsten U."/>
            <person name="Putnam N."/>
            <person name="Ralph S."/>
            <person name="Rombauts S."/>
            <person name="Salamov A."/>
            <person name="Schein J."/>
            <person name="Sterck L."/>
            <person name="Aerts A."/>
            <person name="Bhalerao R.R."/>
            <person name="Bhalerao R.P."/>
            <person name="Blaudez D."/>
            <person name="Boerjan W."/>
            <person name="Brun A."/>
            <person name="Brunner A."/>
            <person name="Busov V."/>
            <person name="Campbell M."/>
            <person name="Carlson J."/>
            <person name="Chalot M."/>
            <person name="Chapman J."/>
            <person name="Chen G.L."/>
            <person name="Cooper D."/>
            <person name="Coutinho P.M."/>
            <person name="Couturier J."/>
            <person name="Covert S."/>
            <person name="Cronk Q."/>
            <person name="Cunningham R."/>
            <person name="Davis J."/>
            <person name="Degroeve S."/>
            <person name="Dejardin A."/>
            <person name="Depamphilis C."/>
            <person name="Detter J."/>
            <person name="Dirks B."/>
            <person name="Dubchak I."/>
            <person name="Duplessis S."/>
            <person name="Ehlting J."/>
            <person name="Ellis B."/>
            <person name="Gendler K."/>
            <person name="Goodstein D."/>
            <person name="Gribskov M."/>
            <person name="Grimwood J."/>
            <person name="Groover A."/>
            <person name="Gunter L."/>
            <person name="Hamberger B."/>
            <person name="Heinze B."/>
            <person name="Helariutta Y."/>
            <person name="Henrissat B."/>
            <person name="Holligan D."/>
            <person name="Holt R."/>
            <person name="Huang W."/>
            <person name="Islam-Faridi N."/>
            <person name="Jones S."/>
            <person name="Jones-Rhoades M."/>
            <person name="Jorgensen R."/>
            <person name="Joshi C."/>
            <person name="Kangasjarvi J."/>
            <person name="Karlsson J."/>
            <person name="Kelleher C."/>
            <person name="Kirkpatrick R."/>
            <person name="Kirst M."/>
            <person name="Kohler A."/>
            <person name="Kalluri U."/>
            <person name="Larimer F."/>
            <person name="Leebens-Mack J."/>
            <person name="Leple J.C."/>
            <person name="Locascio P."/>
            <person name="Lou Y."/>
            <person name="Lucas S."/>
            <person name="Martin F."/>
            <person name="Montanini B."/>
            <person name="Napoli C."/>
            <person name="Nelson D.R."/>
            <person name="Nelson C."/>
            <person name="Nieminen K."/>
            <person name="Nilsson O."/>
            <person name="Pereda V."/>
            <person name="Peter G."/>
            <person name="Philippe R."/>
            <person name="Pilate G."/>
            <person name="Poliakov A."/>
            <person name="Razumovskaya J."/>
            <person name="Richardson P."/>
            <person name="Rinaldi C."/>
            <person name="Ritland K."/>
            <person name="Rouze P."/>
            <person name="Ryaboy D."/>
            <person name="Schmutz J."/>
            <person name="Schrader J."/>
            <person name="Segerman B."/>
            <person name="Shin H."/>
            <person name="Siddiqui A."/>
            <person name="Sterky F."/>
            <person name="Terry A."/>
            <person name="Tsai C.J."/>
            <person name="Uberbacher E."/>
            <person name="Unneberg P."/>
            <person name="Vahala J."/>
            <person name="Wall K."/>
            <person name="Wessler S."/>
            <person name="Yang G."/>
            <person name="Yin T."/>
            <person name="Douglas C."/>
            <person name="Marra M."/>
            <person name="Sandberg G."/>
            <person name="Van de Peer Y."/>
            <person name="Rokhsar D."/>
        </authorList>
    </citation>
    <scope>NUCLEOTIDE SEQUENCE [LARGE SCALE GENOMIC DNA]</scope>
    <source>
        <strain evidence="2">cv. Nisqually</strain>
    </source>
</reference>
<gene>
    <name evidence="1" type="ORF">POPTR_008G075500v4</name>
</gene>
<dbReference type="EMBL" id="CM009297">
    <property type="protein sequence ID" value="KAI9389667.1"/>
    <property type="molecule type" value="Genomic_DNA"/>
</dbReference>
<organism evidence="1 2">
    <name type="scientific">Populus trichocarpa</name>
    <name type="common">Western balsam poplar</name>
    <name type="synonym">Populus balsamifera subsp. trichocarpa</name>
    <dbReference type="NCBI Taxonomy" id="3694"/>
    <lineage>
        <taxon>Eukaryota</taxon>
        <taxon>Viridiplantae</taxon>
        <taxon>Streptophyta</taxon>
        <taxon>Embryophyta</taxon>
        <taxon>Tracheophyta</taxon>
        <taxon>Spermatophyta</taxon>
        <taxon>Magnoliopsida</taxon>
        <taxon>eudicotyledons</taxon>
        <taxon>Gunneridae</taxon>
        <taxon>Pentapetalae</taxon>
        <taxon>rosids</taxon>
        <taxon>fabids</taxon>
        <taxon>Malpighiales</taxon>
        <taxon>Salicaceae</taxon>
        <taxon>Saliceae</taxon>
        <taxon>Populus</taxon>
    </lineage>
</organism>
<keyword evidence="2" id="KW-1185">Reference proteome</keyword>
<protein>
    <submittedName>
        <fullName evidence="1">Uncharacterized protein</fullName>
    </submittedName>
</protein>
<comment type="caution">
    <text evidence="1">The sequence shown here is derived from an EMBL/GenBank/DDBJ whole genome shotgun (WGS) entry which is preliminary data.</text>
</comment>
<sequence length="154" mass="17546">MNLPLLLLCFFLWKVLPPQQTTNTRCHTCFPVDYEFTIIAWLVDISVDFLLRYTHSEDTTTYAGVMWEAFGRVGSVSVQGCVMITIPGCLIIYLIIFGDVSSGNVHDGSMHLGVLQEWFGILVLLRSSSLLFLFTLPLVLFRRVGKFIFSSFYF</sequence>
<dbReference type="Proteomes" id="UP000006729">
    <property type="component" value="Chromosome 8"/>
</dbReference>
<accession>A0ACC0SKD4</accession>
<name>A0ACC0SKD4_POPTR</name>
<proteinExistence type="predicted"/>
<evidence type="ECO:0000313" key="2">
    <source>
        <dbReference type="Proteomes" id="UP000006729"/>
    </source>
</evidence>
<evidence type="ECO:0000313" key="1">
    <source>
        <dbReference type="EMBL" id="KAI9389667.1"/>
    </source>
</evidence>